<accession>A0A1G4KIZ4</accession>
<keyword evidence="2" id="KW-0472">Membrane</keyword>
<feature type="domain" description="Csf1 N-terminal" evidence="3">
    <location>
        <begin position="1289"/>
        <end position="1523"/>
    </location>
</feature>
<dbReference type="Pfam" id="PF25038">
    <property type="entry name" value="Csf1_C"/>
    <property type="match status" value="1"/>
</dbReference>
<organism evidence="5 6">
    <name type="scientific">Lachancea mirantina</name>
    <dbReference type="NCBI Taxonomy" id="1230905"/>
    <lineage>
        <taxon>Eukaryota</taxon>
        <taxon>Fungi</taxon>
        <taxon>Dikarya</taxon>
        <taxon>Ascomycota</taxon>
        <taxon>Saccharomycotina</taxon>
        <taxon>Saccharomycetes</taxon>
        <taxon>Saccharomycetales</taxon>
        <taxon>Saccharomycetaceae</taxon>
        <taxon>Lachancea</taxon>
    </lineage>
</organism>
<feature type="region of interest" description="Disordered" evidence="1">
    <location>
        <begin position="172"/>
        <end position="211"/>
    </location>
</feature>
<sequence>MSGTIVFRRVPLSESQDFSWVFLVDWILLAILSLAAVFYFGRAFAFCITFIMEWLIWKRYKVKISVQALKISFLAGRIFFKNLTITTQNQTLSFLDGCFTWRYWLINPRLTQLENSESETDSIKNQKLPCRLRLDCNGFEHFIYNKTSAFESILESLSQDDRETFRRFFDDTDSEASEKSGSGGFDADSSTPKSQSETSSTSNSLNDRDFQKPDSRPSFLGLLPIQFHVKRGALVLGNLTTPSVLVATYDTATGLFDASAPDEKLDLYKMRLQFHFRNYRASLLPNIPSNGDDHRKSVFTSSQLQTLSNMVKDSILSRSFPRKRLDQEQNNAKFVEHWSGLGLYHKSSDSAWNDEFQFDVSKHDYAKYTKILKCDEMIMSYSLDMPGVVPHGALRTEPQLDGPDVGNNGAPPDYSLDFQIFGATVYYGPWAHHQILPLQRILSPVLSRDGIPIKKLLPGARRIHTRFRITLQIMSDSVWRVPTREPSKDLEFLKRYKETEDETRPFGWLDVTVNKASEICLNIAMCPTTSGYSNFFTINLHEPELRTSVNHDILLSAKSQEIRGQVGYPLGWNAQATWVFDFSSHQAQIFLLRDHITLLSDMMSDFSSGQSTPYELFRPFVYELNWKLNGYSLYLNVNDGNIVNNPLDFSENCYLSLHGDDMEVSLSIPMETISQSSTEISFELFTSLFRLQLNTPSWNTLNEFMTAKEVGISHDFKMTGSYLFYSKLDVDNIDTIIIDCHSKYTILQCYGFVIRYLIGVKMNYFGDFIHFKTTEEYMEEFRGADINPTDKGGLENKILNSWTGDAEERTTRNDAEPQLSRSSLKRIVNEKDVWFTFIVDDGCLVLPSNLYSSTTCFGLHFDILEIDVRYVNYYMDLQAALSPTRIKFHPAMGSLFELSDQIRKSSITNFEGRISDLHIHGHRLFGLPSDEETYFCKWDFRMGTLSVSSDISFLTNLASAFRKLAFGYKDFENTISYSLELITDMTSVTFYADKAVFKINELETETCTVIEMAKLKLSLIDFENVSYSKRTEFHIPSLKLSVLKQNGDKVLAQCFTSILATNFDQYKNRTTQRELQQSHLTRNDAPFHRCPFLLPPMVQDSFTYKELFGAIPPGMSIPPLVKPITPTNVDEVLDAFSKTDPFLGEYLQNEMNSKSFLQQSSEGKATSFAEHDQVGWYLEPKDTCQCDNIILNLGKTILAIQPDFTTVLQKLGDRMYRDAVDDLIDRCELDVVIKFMRTMQELNSTKKMRAVCESFQVIYGEIINLDDMSFIDHLQITVENLDASFSVDMKVDPTTGPSTTAASYLIRAGTISTTFFQKSLATECPPILAAAAEEIEVWTEEISGTRKLSTSAKGLDMSVNPDELKWLTEFTMDLFAKVTNTYEVFSLYSKSLENAKRQLFYRIALASDEYQITHDPPVLTKPAYIMRLSSHHVRENRSWRIVTRVRHILNYLPHEWSVNCLDKLRKKDFQTPLDAGSIFLKVFSSWRSWEFSDVEKCYIYKTTFLPDLLHSPKELSEEYFKLILNTVAFNISKTPHVEGDSVVIKGLRVLQKHQAVSEGVGKDSSKKRSDKHLFEKNVACNLKSIKGSVGESFLMLGNNVAQLVRKFSSPTVPSPSKLKLHHLTCLCDRLDIQVYIDKSRLALKSFSNSITFLTARSHISSKPLCSASCGWARSETSLRYENSVVLEHFMRNGIVGFSSMSKEEKCIFRLDISSQKSRLKSSSDSAKIISFFDNLQASYERLSEALLCNQAENIGEKPSLDVLGMFDDYDCSVRFRVSEHSSELRFTSPLIIAYHVKEIDFLLDKADMAEATFSLKGLDSEIRSKIAGIRYFKYSQSEIETKATVIRKGATCFDVAFKIFSKLAKLKTFDPRELLLTFMRDLESAKDHIAQMKESILSVFGEKTQSKTPSLDVDLRWSLQLDFTYFGILFPLARTNYVLEINTLNSNLFERRLNHERKMQLLHDVLGNCSAESIALLIDDTTVKSHLSKVLDFALKVAVSRETHHKLKSIQVESSHFRVCLCPFSTIKLIWLVQEFLRLKEILASARAVSQQIDDETPLFPEFSSILHSIHLLSYNFCFGWLFDGNDCEDPGLIYGFQRLFAAYESPFGKLTVLEAYLSLARGHTSSTFFSQKSERDQINRSYLPSVQAGYWFVTRNNHNDLFIRINGERLDVNFLSSSIGVCKGIIKSLHTFQELKKSLEPPSNIQNAFKRAAGRPIGKQYSFLRQARRVNCKIHYAGGIFKLYSLHDYENGLTPCLELESPSVHVSLDYENFRHELKNHWLRGMIQVEPSHNKVYPFCVPVLSEMARDLRHILKTINLDQSNGVMPGSESVINYKTMLQSFDIAIIFDVGKQKISLSCEPKAKIQADVGFEQLDLKLFTNNLAESEPLSLCLDIYKLKASSRHVFSREVSTSFTLDSVSAVVILTHPDVIHTYGFTHIPSVEIYFNYKQLQDVDLFLNIWKVGSHIYSEPELREKSSRNSIKLDQPFVFKSKAINGNQAIPWNYVLVVSSFKGDIDLGPSLGLMSLRGVRFWAVTDHYKNWTQQLSINLETIKLLSDGRLGGEVLLQDLSWASQLSWPVFDGEFQSPLVDLSLNLVRFAIKMSFDYHLILISSVDTLKARLFNERDEMGVLKDLLTVALSCTSVQIFFTALAPANVLDIFNTIKRMRQDNRKSYLETLRESNTKESADASQAKFGLSSFLRTDMTVNLKFIHVQIFPSTLFDIEVLIFRAKDIFTHTEIEAQTKVRTQLTWQVNDAKISLSTYKNQLNEDISATIDVDSYIQHASRVHGGTLLVTPTILIGMTTWHDVETNIVEYLYSNSFGGKIRVRWNLGSINFIREMWATHVRALALRRAHVNHEKSFFEDENLEDKLKDFDLGDKYVYVPIEEPHIEIPQIKDLGDATPPVEWFGVNRRRFPGITHQTIIVPLQKSAHLAEKEWARVIGNA</sequence>
<dbReference type="Proteomes" id="UP000191024">
    <property type="component" value="Chromosome H"/>
</dbReference>
<evidence type="ECO:0000313" key="6">
    <source>
        <dbReference type="Proteomes" id="UP000191024"/>
    </source>
</evidence>
<evidence type="ECO:0000313" key="5">
    <source>
        <dbReference type="EMBL" id="SCV04363.1"/>
    </source>
</evidence>
<dbReference type="Pfam" id="PF21678">
    <property type="entry name" value="Csf1_N"/>
    <property type="match status" value="2"/>
</dbReference>
<feature type="compositionally biased region" description="Low complexity" evidence="1">
    <location>
        <begin position="189"/>
        <end position="204"/>
    </location>
</feature>
<dbReference type="GO" id="GO:0006113">
    <property type="term" value="P:fermentation"/>
    <property type="evidence" value="ECO:0007669"/>
    <property type="project" value="InterPro"/>
</dbReference>
<dbReference type="GO" id="GO:0016020">
    <property type="term" value="C:membrane"/>
    <property type="evidence" value="ECO:0007669"/>
    <property type="project" value="InterPro"/>
</dbReference>
<reference evidence="6" key="1">
    <citation type="submission" date="2016-03" db="EMBL/GenBank/DDBJ databases">
        <authorList>
            <person name="Devillers H."/>
        </authorList>
    </citation>
    <scope>NUCLEOTIDE SEQUENCE [LARGE SCALE GENOMIC DNA]</scope>
</reference>
<name>A0A1G4KIZ4_9SACH</name>
<keyword evidence="6" id="KW-1185">Reference proteome</keyword>
<dbReference type="PANTHER" id="PTHR32085">
    <property type="entry name" value="PROTEIN CSF1"/>
    <property type="match status" value="1"/>
</dbReference>
<dbReference type="InterPro" id="IPR029636">
    <property type="entry name" value="Csf1"/>
</dbReference>
<evidence type="ECO:0000256" key="2">
    <source>
        <dbReference type="SAM" id="Phobius"/>
    </source>
</evidence>
<feature type="transmembrane region" description="Helical" evidence="2">
    <location>
        <begin position="20"/>
        <end position="41"/>
    </location>
</feature>
<dbReference type="InterPro" id="IPR056779">
    <property type="entry name" value="Csf1_C"/>
</dbReference>
<dbReference type="OrthoDB" id="10051416at2759"/>
<keyword evidence="2" id="KW-0812">Transmembrane</keyword>
<feature type="domain" description="Csf1 N-terminal" evidence="3">
    <location>
        <begin position="34"/>
        <end position="1136"/>
    </location>
</feature>
<dbReference type="PANTHER" id="PTHR32085:SF3">
    <property type="entry name" value="PROTEIN CSF1"/>
    <property type="match status" value="1"/>
</dbReference>
<evidence type="ECO:0000256" key="1">
    <source>
        <dbReference type="SAM" id="MobiDB-lite"/>
    </source>
</evidence>
<dbReference type="InterPro" id="IPR048636">
    <property type="entry name" value="Csf1_N"/>
</dbReference>
<gene>
    <name evidence="5" type="ORF">LAMI_0H15522G</name>
</gene>
<evidence type="ECO:0000259" key="4">
    <source>
        <dbReference type="Pfam" id="PF25038"/>
    </source>
</evidence>
<evidence type="ECO:0000259" key="3">
    <source>
        <dbReference type="Pfam" id="PF21678"/>
    </source>
</evidence>
<protein>
    <submittedName>
        <fullName evidence="5">LAMI_0H15522g1_1</fullName>
    </submittedName>
</protein>
<keyword evidence="2" id="KW-1133">Transmembrane helix</keyword>
<feature type="domain" description="Csf1 C-terminal region" evidence="4">
    <location>
        <begin position="1635"/>
        <end position="2947"/>
    </location>
</feature>
<dbReference type="EMBL" id="LT598468">
    <property type="protein sequence ID" value="SCV04363.1"/>
    <property type="molecule type" value="Genomic_DNA"/>
</dbReference>
<proteinExistence type="predicted"/>